<dbReference type="SMART" id="SM00448">
    <property type="entry name" value="REC"/>
    <property type="match status" value="1"/>
</dbReference>
<dbReference type="SUPFAM" id="SSF46894">
    <property type="entry name" value="C-terminal effector domain of the bipartite response regulators"/>
    <property type="match status" value="1"/>
</dbReference>
<dbReference type="GO" id="GO:0006355">
    <property type="term" value="P:regulation of DNA-templated transcription"/>
    <property type="evidence" value="ECO:0007669"/>
    <property type="project" value="InterPro"/>
</dbReference>
<evidence type="ECO:0000256" key="3">
    <source>
        <dbReference type="ARBA" id="ARBA00023125"/>
    </source>
</evidence>
<dbReference type="InterPro" id="IPR039420">
    <property type="entry name" value="WalR-like"/>
</dbReference>
<reference evidence="8 9" key="1">
    <citation type="submission" date="2016-10" db="EMBL/GenBank/DDBJ databases">
        <authorList>
            <person name="de Groot N.N."/>
        </authorList>
    </citation>
    <scope>NUCLEOTIDE SEQUENCE [LARGE SCALE GENOMIC DNA]</scope>
    <source>
        <strain evidence="8 9">CGMCC 1.6848</strain>
    </source>
</reference>
<evidence type="ECO:0000256" key="4">
    <source>
        <dbReference type="PROSITE-ProRule" id="PRU00169"/>
    </source>
</evidence>
<dbReference type="InterPro" id="IPR001789">
    <property type="entry name" value="Sig_transdc_resp-reg_receiver"/>
</dbReference>
<gene>
    <name evidence="8" type="ORF">SAMN04487959_102116</name>
</gene>
<dbReference type="STRING" id="442341.SAMN04487959_102116"/>
<dbReference type="EMBL" id="FOPY01000002">
    <property type="protein sequence ID" value="SFH28435.1"/>
    <property type="molecule type" value="Genomic_DNA"/>
</dbReference>
<keyword evidence="3 5" id="KW-0238">DNA-binding</keyword>
<dbReference type="Pfam" id="PF00486">
    <property type="entry name" value="Trans_reg_C"/>
    <property type="match status" value="1"/>
</dbReference>
<dbReference type="GO" id="GO:0005829">
    <property type="term" value="C:cytosol"/>
    <property type="evidence" value="ECO:0007669"/>
    <property type="project" value="TreeGrafter"/>
</dbReference>
<dbReference type="InterPro" id="IPR016032">
    <property type="entry name" value="Sig_transdc_resp-reg_C-effctor"/>
</dbReference>
<keyword evidence="9" id="KW-1185">Reference proteome</keyword>
<dbReference type="InterPro" id="IPR001867">
    <property type="entry name" value="OmpR/PhoB-type_DNA-bd"/>
</dbReference>
<feature type="modified residue" description="4-aspartylphosphate" evidence="4">
    <location>
        <position position="55"/>
    </location>
</feature>
<sequence>MPNPMHIGVLEDDADQQDFIEQCLIAVGHRVTQFMRASELRRAIQTQAFDLFIIDWRLPDASGMDVTAHLRQHDGWKGPILFVTASQEEEDIVLALDSGADDFLAKPLRPRELSARVNALARRAGLQAQATDKEQFGAYSLDGGQREVQLAGERVTLTEREFRLVSLFFSHPGELLSRAHLLEVVWGIKGDVSTRTVDTHISRLRRKLVLDGSHGVRLRSIYQHGYRLEAQAMSH</sequence>
<evidence type="ECO:0000256" key="1">
    <source>
        <dbReference type="ARBA" id="ARBA00022553"/>
    </source>
</evidence>
<dbReference type="PANTHER" id="PTHR48111:SF40">
    <property type="entry name" value="PHOSPHATE REGULON TRANSCRIPTIONAL REGULATORY PROTEIN PHOB"/>
    <property type="match status" value="1"/>
</dbReference>
<dbReference type="SMART" id="SM00862">
    <property type="entry name" value="Trans_reg_C"/>
    <property type="match status" value="1"/>
</dbReference>
<evidence type="ECO:0000313" key="9">
    <source>
        <dbReference type="Proteomes" id="UP000199040"/>
    </source>
</evidence>
<keyword evidence="2" id="KW-0902">Two-component regulatory system</keyword>
<dbReference type="GO" id="GO:0032993">
    <property type="term" value="C:protein-DNA complex"/>
    <property type="evidence" value="ECO:0007669"/>
    <property type="project" value="TreeGrafter"/>
</dbReference>
<evidence type="ECO:0000256" key="5">
    <source>
        <dbReference type="PROSITE-ProRule" id="PRU01091"/>
    </source>
</evidence>
<accession>A0A1I2YSI6</accession>
<evidence type="ECO:0000256" key="2">
    <source>
        <dbReference type="ARBA" id="ARBA00023012"/>
    </source>
</evidence>
<name>A0A1I2YSI6_9GAMM</name>
<dbReference type="CDD" id="cd00383">
    <property type="entry name" value="trans_reg_C"/>
    <property type="match status" value="1"/>
</dbReference>
<keyword evidence="1 4" id="KW-0597">Phosphoprotein</keyword>
<feature type="domain" description="Response regulatory" evidence="6">
    <location>
        <begin position="6"/>
        <end position="121"/>
    </location>
</feature>
<evidence type="ECO:0000313" key="8">
    <source>
        <dbReference type="EMBL" id="SFH28435.1"/>
    </source>
</evidence>
<evidence type="ECO:0000259" key="7">
    <source>
        <dbReference type="PROSITE" id="PS51755"/>
    </source>
</evidence>
<dbReference type="Proteomes" id="UP000199040">
    <property type="component" value="Unassembled WGS sequence"/>
</dbReference>
<dbReference type="GO" id="GO:0000156">
    <property type="term" value="F:phosphorelay response regulator activity"/>
    <property type="evidence" value="ECO:0007669"/>
    <property type="project" value="TreeGrafter"/>
</dbReference>
<dbReference type="Gene3D" id="6.10.250.690">
    <property type="match status" value="1"/>
</dbReference>
<dbReference type="SUPFAM" id="SSF52172">
    <property type="entry name" value="CheY-like"/>
    <property type="match status" value="1"/>
</dbReference>
<protein>
    <submittedName>
        <fullName evidence="8">DNA-binding response regulator, OmpR family, contains REC and winged-helix (WHTH) domain</fullName>
    </submittedName>
</protein>
<feature type="domain" description="OmpR/PhoB-type" evidence="7">
    <location>
        <begin position="131"/>
        <end position="230"/>
    </location>
</feature>
<dbReference type="AlphaFoldDB" id="A0A1I2YSI6"/>
<dbReference type="Gene3D" id="3.40.50.2300">
    <property type="match status" value="1"/>
</dbReference>
<feature type="DNA-binding region" description="OmpR/PhoB-type" evidence="5">
    <location>
        <begin position="131"/>
        <end position="230"/>
    </location>
</feature>
<dbReference type="Gene3D" id="1.10.10.10">
    <property type="entry name" value="Winged helix-like DNA-binding domain superfamily/Winged helix DNA-binding domain"/>
    <property type="match status" value="1"/>
</dbReference>
<dbReference type="CDD" id="cd17574">
    <property type="entry name" value="REC_OmpR"/>
    <property type="match status" value="1"/>
</dbReference>
<dbReference type="GO" id="GO:0000976">
    <property type="term" value="F:transcription cis-regulatory region binding"/>
    <property type="evidence" value="ECO:0007669"/>
    <property type="project" value="TreeGrafter"/>
</dbReference>
<organism evidence="8 9">
    <name type="scientific">Modicisalibacter xianhensis</name>
    <dbReference type="NCBI Taxonomy" id="442341"/>
    <lineage>
        <taxon>Bacteria</taxon>
        <taxon>Pseudomonadati</taxon>
        <taxon>Pseudomonadota</taxon>
        <taxon>Gammaproteobacteria</taxon>
        <taxon>Oceanospirillales</taxon>
        <taxon>Halomonadaceae</taxon>
        <taxon>Modicisalibacter</taxon>
    </lineage>
</organism>
<dbReference type="PANTHER" id="PTHR48111">
    <property type="entry name" value="REGULATOR OF RPOS"/>
    <property type="match status" value="1"/>
</dbReference>
<evidence type="ECO:0000259" key="6">
    <source>
        <dbReference type="PROSITE" id="PS50110"/>
    </source>
</evidence>
<dbReference type="PROSITE" id="PS50110">
    <property type="entry name" value="RESPONSE_REGULATORY"/>
    <property type="match status" value="1"/>
</dbReference>
<proteinExistence type="predicted"/>
<dbReference type="InterPro" id="IPR011006">
    <property type="entry name" value="CheY-like_superfamily"/>
</dbReference>
<dbReference type="PROSITE" id="PS51755">
    <property type="entry name" value="OMPR_PHOB"/>
    <property type="match status" value="1"/>
</dbReference>
<dbReference type="InterPro" id="IPR036388">
    <property type="entry name" value="WH-like_DNA-bd_sf"/>
</dbReference>
<dbReference type="Pfam" id="PF00072">
    <property type="entry name" value="Response_reg"/>
    <property type="match status" value="1"/>
</dbReference>